<name>A0ACB5UB53_AMBMO</name>
<evidence type="ECO:0000313" key="1">
    <source>
        <dbReference type="EMBL" id="GMF06413.1"/>
    </source>
</evidence>
<sequence length="147" mass="15942">MMNSCSNQSYSCVKEFIETATESDTNVVNLVCTIRASQLLNQYMVEYLAMLSNSNLSDAVFKIDSDVSEDEVSAASSVLSGRFGPGSSSGTSSGCVSKAQLSELLGKVSSDQISIPVNCVKLIKCQTIFKSLLNPVDVSFCFRFFWN</sequence>
<gene>
    <name evidence="1" type="ORF">Amon02_001268700</name>
</gene>
<evidence type="ECO:0000313" key="2">
    <source>
        <dbReference type="Proteomes" id="UP001165064"/>
    </source>
</evidence>
<dbReference type="EMBL" id="BSXS01015147">
    <property type="protein sequence ID" value="GMF06413.1"/>
    <property type="molecule type" value="Genomic_DNA"/>
</dbReference>
<accession>A0ACB5UB53</accession>
<dbReference type="Proteomes" id="UP001165064">
    <property type="component" value="Unassembled WGS sequence"/>
</dbReference>
<proteinExistence type="predicted"/>
<reference evidence="1" key="1">
    <citation type="submission" date="2023-04" db="EMBL/GenBank/DDBJ databases">
        <title>Ambrosiozyma monospora NBRC 10751.</title>
        <authorList>
            <person name="Ichikawa N."/>
            <person name="Sato H."/>
            <person name="Tonouchi N."/>
        </authorList>
    </citation>
    <scope>NUCLEOTIDE SEQUENCE</scope>
    <source>
        <strain evidence="1">NBRC 10751</strain>
    </source>
</reference>
<keyword evidence="2" id="KW-1185">Reference proteome</keyword>
<comment type="caution">
    <text evidence="1">The sequence shown here is derived from an EMBL/GenBank/DDBJ whole genome shotgun (WGS) entry which is preliminary data.</text>
</comment>
<organism evidence="1 2">
    <name type="scientific">Ambrosiozyma monospora</name>
    <name type="common">Yeast</name>
    <name type="synonym">Endomycopsis monosporus</name>
    <dbReference type="NCBI Taxonomy" id="43982"/>
    <lineage>
        <taxon>Eukaryota</taxon>
        <taxon>Fungi</taxon>
        <taxon>Dikarya</taxon>
        <taxon>Ascomycota</taxon>
        <taxon>Saccharomycotina</taxon>
        <taxon>Pichiomycetes</taxon>
        <taxon>Pichiales</taxon>
        <taxon>Pichiaceae</taxon>
        <taxon>Ambrosiozyma</taxon>
    </lineage>
</organism>
<protein>
    <submittedName>
        <fullName evidence="1">Unnamed protein product</fullName>
    </submittedName>
</protein>